<name>A0A8C9G343_PAVCR</name>
<keyword evidence="3" id="KW-1185">Reference proteome</keyword>
<sequence length="199" mass="21936">TQRPFTPTEDQRKLFGSGSSRAPQNRPPSVFSLHASSFDLAESRPASGVRLSPLDYKPILVISSEDEDSSVSLPKPAVDAAEVRKVSNARAQLFRRTSRGDAFPAKMAPPDHHEEKLDCEEPATMSSLPGTNDNCLAEQRAYAPLNDKSEQLICNEHSGKPEREDVLKGTAGKLLFQLKGERSVLFEYGNVQFPHNLSF</sequence>
<evidence type="ECO:0000313" key="2">
    <source>
        <dbReference type="Ensembl" id="ENSPSTP00000024017.1"/>
    </source>
</evidence>
<evidence type="ECO:0000313" key="3">
    <source>
        <dbReference type="Proteomes" id="UP000694428"/>
    </source>
</evidence>
<dbReference type="InterPro" id="IPR038905">
    <property type="entry name" value="ARMC2"/>
</dbReference>
<dbReference type="Ensembl" id="ENSPSTT00000025272.1">
    <property type="protein sequence ID" value="ENSPSTP00000024017.1"/>
    <property type="gene ID" value="ENSPSTG00000017717.1"/>
</dbReference>
<dbReference type="GO" id="GO:0007288">
    <property type="term" value="P:sperm axoneme assembly"/>
    <property type="evidence" value="ECO:0007669"/>
    <property type="project" value="TreeGrafter"/>
</dbReference>
<dbReference type="AlphaFoldDB" id="A0A8C9G343"/>
<protein>
    <submittedName>
        <fullName evidence="2">Uncharacterized protein</fullName>
    </submittedName>
</protein>
<evidence type="ECO:0000256" key="1">
    <source>
        <dbReference type="SAM" id="MobiDB-lite"/>
    </source>
</evidence>
<dbReference type="PANTHER" id="PTHR21356:SF1">
    <property type="entry name" value="ARMADILLO REPEAT-CONTAINING PROTEIN 2"/>
    <property type="match status" value="1"/>
</dbReference>
<proteinExistence type="predicted"/>
<reference evidence="2" key="2">
    <citation type="submission" date="2025-09" db="UniProtKB">
        <authorList>
            <consortium name="Ensembl"/>
        </authorList>
    </citation>
    <scope>IDENTIFICATION</scope>
</reference>
<reference evidence="2" key="1">
    <citation type="submission" date="2025-08" db="UniProtKB">
        <authorList>
            <consortium name="Ensembl"/>
        </authorList>
    </citation>
    <scope>IDENTIFICATION</scope>
</reference>
<organism evidence="2 3">
    <name type="scientific">Pavo cristatus</name>
    <name type="common">Indian peafowl</name>
    <name type="synonym">Blue peafowl</name>
    <dbReference type="NCBI Taxonomy" id="9049"/>
    <lineage>
        <taxon>Eukaryota</taxon>
        <taxon>Metazoa</taxon>
        <taxon>Chordata</taxon>
        <taxon>Craniata</taxon>
        <taxon>Vertebrata</taxon>
        <taxon>Euteleostomi</taxon>
        <taxon>Archelosauria</taxon>
        <taxon>Archosauria</taxon>
        <taxon>Dinosauria</taxon>
        <taxon>Saurischia</taxon>
        <taxon>Theropoda</taxon>
        <taxon>Coelurosauria</taxon>
        <taxon>Aves</taxon>
        <taxon>Neognathae</taxon>
        <taxon>Galloanserae</taxon>
        <taxon>Galliformes</taxon>
        <taxon>Phasianidae</taxon>
        <taxon>Phasianinae</taxon>
        <taxon>Pavo</taxon>
    </lineage>
</organism>
<dbReference type="PANTHER" id="PTHR21356">
    <property type="entry name" value="ARMADILLO REPEAT CONTAINING 2"/>
    <property type="match status" value="1"/>
</dbReference>
<dbReference type="Proteomes" id="UP000694428">
    <property type="component" value="Unplaced"/>
</dbReference>
<feature type="region of interest" description="Disordered" evidence="1">
    <location>
        <begin position="1"/>
        <end position="30"/>
    </location>
</feature>
<accession>A0A8C9G343</accession>